<proteinExistence type="predicted"/>
<evidence type="ECO:0000313" key="3">
    <source>
        <dbReference type="Proteomes" id="UP000807353"/>
    </source>
</evidence>
<dbReference type="InterPro" id="IPR032675">
    <property type="entry name" value="LRR_dom_sf"/>
</dbReference>
<dbReference type="OrthoDB" id="2841072at2759"/>
<evidence type="ECO:0000313" key="2">
    <source>
        <dbReference type="EMBL" id="KAF9462559.1"/>
    </source>
</evidence>
<gene>
    <name evidence="2" type="ORF">BDZ94DRAFT_1194474</name>
</gene>
<evidence type="ECO:0000256" key="1">
    <source>
        <dbReference type="SAM" id="MobiDB-lite"/>
    </source>
</evidence>
<dbReference type="SUPFAM" id="SSF52047">
    <property type="entry name" value="RNI-like"/>
    <property type="match status" value="1"/>
</dbReference>
<dbReference type="Proteomes" id="UP000807353">
    <property type="component" value="Unassembled WGS sequence"/>
</dbReference>
<protein>
    <recommendedName>
        <fullName evidence="4">F-box domain-containing protein</fullName>
    </recommendedName>
</protein>
<keyword evidence="3" id="KW-1185">Reference proteome</keyword>
<dbReference type="Gene3D" id="3.80.10.10">
    <property type="entry name" value="Ribonuclease Inhibitor"/>
    <property type="match status" value="1"/>
</dbReference>
<name>A0A9P5Y4I7_9AGAR</name>
<comment type="caution">
    <text evidence="2">The sequence shown here is derived from an EMBL/GenBank/DDBJ whole genome shotgun (WGS) entry which is preliminary data.</text>
</comment>
<evidence type="ECO:0008006" key="4">
    <source>
        <dbReference type="Google" id="ProtNLM"/>
    </source>
</evidence>
<sequence>MEDPHLEPTQKCFCIPELVNLICNNVDADLDKPRRNATLSKLARTSRVFNEFALDYLWSSVRGIDRLIKCMPADLWEEGLTGDMRMTRPTLVFTRPIVQSDLTRLHHYARRVKTFHSMSTKEYADSSMAGMYQVLLLTEINTLLPNLHTLSWEHPDVNIFSYIRLFLAPNLAELSVMFSSYSAVQLSLLDALRQRYPSIQRLHIYHYQHLTEALRKAVETTICGLNGLHTLTVPNLTQTALEHLANLPDLKILEIRAVSPHVSYPVASSSLGFPSLRKFTITVCDDLQLATTAVEMMSSSHLRSLVLNFVLSSTPYAWGRILAAAQKNCDHTSLRRLTISGHSHPGGPPEGDPVRMDAIKPLMSFSSLSDLRLHPACGIDLDDADIRELARSWPRLKRLQLGLNFSGHPRPRVTLSSLVSLAEYCPSLHTLYMLVDACDVPPITSSRPGGVRHTNLLTLGIGGSPIDSEAGVAVFLADLFPCVDSIDRMIASVVDLDETIERWNKVWSQVDNLLPMLAAGGGQESPDSESDFSGYEEP</sequence>
<accession>A0A9P5Y4I7</accession>
<organism evidence="2 3">
    <name type="scientific">Collybia nuda</name>
    <dbReference type="NCBI Taxonomy" id="64659"/>
    <lineage>
        <taxon>Eukaryota</taxon>
        <taxon>Fungi</taxon>
        <taxon>Dikarya</taxon>
        <taxon>Basidiomycota</taxon>
        <taxon>Agaricomycotina</taxon>
        <taxon>Agaricomycetes</taxon>
        <taxon>Agaricomycetidae</taxon>
        <taxon>Agaricales</taxon>
        <taxon>Tricholomatineae</taxon>
        <taxon>Clitocybaceae</taxon>
        <taxon>Collybia</taxon>
    </lineage>
</organism>
<dbReference type="AlphaFoldDB" id="A0A9P5Y4I7"/>
<reference evidence="2" key="1">
    <citation type="submission" date="2020-11" db="EMBL/GenBank/DDBJ databases">
        <authorList>
            <consortium name="DOE Joint Genome Institute"/>
            <person name="Ahrendt S."/>
            <person name="Riley R."/>
            <person name="Andreopoulos W."/>
            <person name="Labutti K."/>
            <person name="Pangilinan J."/>
            <person name="Ruiz-Duenas F.J."/>
            <person name="Barrasa J.M."/>
            <person name="Sanchez-Garcia M."/>
            <person name="Camarero S."/>
            <person name="Miyauchi S."/>
            <person name="Serrano A."/>
            <person name="Linde D."/>
            <person name="Babiker R."/>
            <person name="Drula E."/>
            <person name="Ayuso-Fernandez I."/>
            <person name="Pacheco R."/>
            <person name="Padilla G."/>
            <person name="Ferreira P."/>
            <person name="Barriuso J."/>
            <person name="Kellner H."/>
            <person name="Castanera R."/>
            <person name="Alfaro M."/>
            <person name="Ramirez L."/>
            <person name="Pisabarro A.G."/>
            <person name="Kuo A."/>
            <person name="Tritt A."/>
            <person name="Lipzen A."/>
            <person name="He G."/>
            <person name="Yan M."/>
            <person name="Ng V."/>
            <person name="Cullen D."/>
            <person name="Martin F."/>
            <person name="Rosso M.-N."/>
            <person name="Henrissat B."/>
            <person name="Hibbett D."/>
            <person name="Martinez A.T."/>
            <person name="Grigoriev I.V."/>
        </authorList>
    </citation>
    <scope>NUCLEOTIDE SEQUENCE</scope>
    <source>
        <strain evidence="2">CBS 247.69</strain>
    </source>
</reference>
<dbReference type="EMBL" id="MU150271">
    <property type="protein sequence ID" value="KAF9462559.1"/>
    <property type="molecule type" value="Genomic_DNA"/>
</dbReference>
<feature type="region of interest" description="Disordered" evidence="1">
    <location>
        <begin position="518"/>
        <end position="538"/>
    </location>
</feature>
<feature type="compositionally biased region" description="Acidic residues" evidence="1">
    <location>
        <begin position="526"/>
        <end position="538"/>
    </location>
</feature>